<gene>
    <name evidence="1" type="ORF">Natoc_0933</name>
</gene>
<name>L0JUW0_9EURY</name>
<accession>L0JUW0</accession>
<dbReference type="SUPFAM" id="SSF53335">
    <property type="entry name" value="S-adenosyl-L-methionine-dependent methyltransferases"/>
    <property type="match status" value="1"/>
</dbReference>
<dbReference type="Gene3D" id="3.40.50.150">
    <property type="entry name" value="Vaccinia Virus protein VP39"/>
    <property type="match status" value="1"/>
</dbReference>
<dbReference type="HOGENOM" id="CLU_071501_1_0_2"/>
<protein>
    <recommendedName>
        <fullName evidence="3">Methyltransferase family protein</fullName>
    </recommendedName>
</protein>
<sequence length="233" mass="26121">MTDHDPFGRAVRDHYRDERTAPLLDRDGEATREHAIEEWYFGAHDEDAWRDAWLEGPLLDMGAGAGRDAVYYQGRFETVAIEVSEPLVELMRDRGVEDARLADMFSLRAAFDHDRFRSAHAIGTQVGLAGSMGAVREFLTDLAFVTTPGATAVLDNYAPELAATVDVFGYREDAAPGLAYRVYHCEYDGAVGRTLLFRLFSVDRLREATVGTPWTVAAARYGDVQWRVVLEKR</sequence>
<dbReference type="Proteomes" id="UP000010878">
    <property type="component" value="Chromosome"/>
</dbReference>
<dbReference type="EMBL" id="CP003929">
    <property type="protein sequence ID" value="AGB36782.1"/>
    <property type="molecule type" value="Genomic_DNA"/>
</dbReference>
<evidence type="ECO:0008006" key="3">
    <source>
        <dbReference type="Google" id="ProtNLM"/>
    </source>
</evidence>
<dbReference type="RefSeq" id="WP_015320236.1">
    <property type="nucleotide sequence ID" value="NC_019974.1"/>
</dbReference>
<dbReference type="GeneID" id="14402131"/>
<dbReference type="AlphaFoldDB" id="L0JUW0"/>
<keyword evidence="2" id="KW-1185">Reference proteome</keyword>
<reference evidence="1 2" key="1">
    <citation type="submission" date="2012-11" db="EMBL/GenBank/DDBJ databases">
        <title>FINISHED of Natronococcus occultus SP4, DSM 3396.</title>
        <authorList>
            <consortium name="DOE Joint Genome Institute"/>
            <person name="Eisen J."/>
            <person name="Huntemann M."/>
            <person name="Wei C.-L."/>
            <person name="Han J."/>
            <person name="Detter J.C."/>
            <person name="Han C."/>
            <person name="Tapia R."/>
            <person name="Chen A."/>
            <person name="Kyrpides N."/>
            <person name="Mavromatis K."/>
            <person name="Markowitz V."/>
            <person name="Szeto E."/>
            <person name="Ivanova N."/>
            <person name="Mikhailova N."/>
            <person name="Ovchinnikova G."/>
            <person name="Pagani I."/>
            <person name="Pati A."/>
            <person name="Goodwin L."/>
            <person name="Nordberg H.P."/>
            <person name="Cantor M.N."/>
            <person name="Hua S.X."/>
            <person name="Woyke T."/>
            <person name="Eisen J."/>
            <person name="Klenk H.-P."/>
            <person name="Klenk H.-P."/>
        </authorList>
    </citation>
    <scope>NUCLEOTIDE SEQUENCE [LARGE SCALE GENOMIC DNA]</scope>
    <source>
        <strain evidence="1 2">SP4</strain>
    </source>
</reference>
<dbReference type="KEGG" id="nou:Natoc_0933"/>
<evidence type="ECO:0000313" key="1">
    <source>
        <dbReference type="EMBL" id="AGB36782.1"/>
    </source>
</evidence>
<evidence type="ECO:0000313" key="2">
    <source>
        <dbReference type="Proteomes" id="UP000010878"/>
    </source>
</evidence>
<proteinExistence type="predicted"/>
<dbReference type="InterPro" id="IPR029063">
    <property type="entry name" value="SAM-dependent_MTases_sf"/>
</dbReference>
<organism evidence="1 2">
    <name type="scientific">Natronococcus occultus SP4</name>
    <dbReference type="NCBI Taxonomy" id="694430"/>
    <lineage>
        <taxon>Archaea</taxon>
        <taxon>Methanobacteriati</taxon>
        <taxon>Methanobacteriota</taxon>
        <taxon>Stenosarchaea group</taxon>
        <taxon>Halobacteria</taxon>
        <taxon>Halobacteriales</taxon>
        <taxon>Natrialbaceae</taxon>
        <taxon>Natronococcus</taxon>
    </lineage>
</organism>
<dbReference type="eggNOG" id="arCOG04734">
    <property type="taxonomic scope" value="Archaea"/>
</dbReference>
<dbReference type="OrthoDB" id="56895at2157"/>
<dbReference type="STRING" id="694430.Natoc_0933"/>